<keyword evidence="12" id="KW-1185">Reference proteome</keyword>
<evidence type="ECO:0000256" key="1">
    <source>
        <dbReference type="ARBA" id="ARBA00000085"/>
    </source>
</evidence>
<dbReference type="CDD" id="cd00082">
    <property type="entry name" value="HisKA"/>
    <property type="match status" value="1"/>
</dbReference>
<evidence type="ECO:0000256" key="9">
    <source>
        <dbReference type="SAM" id="Phobius"/>
    </source>
</evidence>
<evidence type="ECO:0000256" key="8">
    <source>
        <dbReference type="ARBA" id="ARBA00055745"/>
    </source>
</evidence>
<evidence type="ECO:0000256" key="6">
    <source>
        <dbReference type="ARBA" id="ARBA00023012"/>
    </source>
</evidence>
<dbReference type="PANTHER" id="PTHR43711">
    <property type="entry name" value="TWO-COMPONENT HISTIDINE KINASE"/>
    <property type="match status" value="1"/>
</dbReference>
<dbReference type="FunFam" id="3.30.565.10:FF:000006">
    <property type="entry name" value="Sensor histidine kinase WalK"/>
    <property type="match status" value="1"/>
</dbReference>
<dbReference type="InterPro" id="IPR036097">
    <property type="entry name" value="HisK_dim/P_sf"/>
</dbReference>
<keyword evidence="5 11" id="KW-0418">Kinase</keyword>
<dbReference type="EMBL" id="CP030119">
    <property type="protein sequence ID" value="QDL12624.1"/>
    <property type="molecule type" value="Genomic_DNA"/>
</dbReference>
<dbReference type="KEGG" id="bsen:DP114_33250"/>
<dbReference type="SUPFAM" id="SSF47384">
    <property type="entry name" value="Homodimeric domain of signal transducing histidine kinase"/>
    <property type="match status" value="1"/>
</dbReference>
<comment type="catalytic activity">
    <reaction evidence="1">
        <text>ATP + protein L-histidine = ADP + protein N-phospho-L-histidine.</text>
        <dbReference type="EC" id="2.7.13.3"/>
    </reaction>
</comment>
<dbReference type="Proteomes" id="UP000503129">
    <property type="component" value="Plasmid pBOCT1"/>
</dbReference>
<comment type="function">
    <text evidence="8">Photoreceptor which exists in two forms that are reversibly interconvertible by light: the R form that absorbs maximally in the red region of the spectrum and the FR form that absorbs maximally in the far-red region.</text>
</comment>
<reference evidence="11 12" key="1">
    <citation type="submission" date="2018-06" db="EMBL/GenBank/DDBJ databases">
        <title>Comparative genomics of Brasilonema spp. strains.</title>
        <authorList>
            <person name="Alvarenga D.O."/>
            <person name="Fiore M.F."/>
            <person name="Varani A.M."/>
        </authorList>
    </citation>
    <scope>NUCLEOTIDE SEQUENCE [LARGE SCALE GENOMIC DNA]</scope>
    <source>
        <strain evidence="11 12">CENA114</strain>
        <plasmid evidence="12">pboct1</plasmid>
    </source>
</reference>
<dbReference type="AlphaFoldDB" id="A0A856MQN7"/>
<dbReference type="PRINTS" id="PR00344">
    <property type="entry name" value="BCTRLSENSOR"/>
</dbReference>
<dbReference type="InterPro" id="IPR003594">
    <property type="entry name" value="HATPase_dom"/>
</dbReference>
<dbReference type="InterPro" id="IPR005467">
    <property type="entry name" value="His_kinase_dom"/>
</dbReference>
<dbReference type="Pfam" id="PF00512">
    <property type="entry name" value="HisKA"/>
    <property type="match status" value="1"/>
</dbReference>
<dbReference type="EC" id="2.7.13.3" evidence="2"/>
<evidence type="ECO:0000313" key="11">
    <source>
        <dbReference type="EMBL" id="QDL12624.1"/>
    </source>
</evidence>
<feature type="transmembrane region" description="Helical" evidence="9">
    <location>
        <begin position="150"/>
        <end position="172"/>
    </location>
</feature>
<evidence type="ECO:0000259" key="10">
    <source>
        <dbReference type="PROSITE" id="PS50109"/>
    </source>
</evidence>
<gene>
    <name evidence="11" type="ORF">DP114_33250</name>
</gene>
<dbReference type="SUPFAM" id="SSF55874">
    <property type="entry name" value="ATPase domain of HSP90 chaperone/DNA topoisomerase II/histidine kinase"/>
    <property type="match status" value="1"/>
</dbReference>
<evidence type="ECO:0000256" key="4">
    <source>
        <dbReference type="ARBA" id="ARBA00022679"/>
    </source>
</evidence>
<dbReference type="Gene3D" id="3.30.565.10">
    <property type="entry name" value="Histidine kinase-like ATPase, C-terminal domain"/>
    <property type="match status" value="1"/>
</dbReference>
<evidence type="ECO:0000256" key="7">
    <source>
        <dbReference type="ARBA" id="ARBA00023136"/>
    </source>
</evidence>
<accession>A0A856MQN7</accession>
<dbReference type="GO" id="GO:0000155">
    <property type="term" value="F:phosphorelay sensor kinase activity"/>
    <property type="evidence" value="ECO:0007669"/>
    <property type="project" value="InterPro"/>
</dbReference>
<dbReference type="InterPro" id="IPR036890">
    <property type="entry name" value="HATPase_C_sf"/>
</dbReference>
<geneLocation type="plasmid" evidence="12">
    <name>pboct1</name>
</geneLocation>
<keyword evidence="4" id="KW-0808">Transferase</keyword>
<keyword evidence="11" id="KW-0614">Plasmid</keyword>
<dbReference type="SMART" id="SM00387">
    <property type="entry name" value="HATPase_c"/>
    <property type="match status" value="1"/>
</dbReference>
<dbReference type="SMART" id="SM00388">
    <property type="entry name" value="HisKA"/>
    <property type="match status" value="1"/>
</dbReference>
<feature type="domain" description="Histidine kinase" evidence="10">
    <location>
        <begin position="193"/>
        <end position="411"/>
    </location>
</feature>
<keyword evidence="3" id="KW-0597">Phosphoprotein</keyword>
<evidence type="ECO:0000256" key="2">
    <source>
        <dbReference type="ARBA" id="ARBA00012438"/>
    </source>
</evidence>
<dbReference type="InterPro" id="IPR004358">
    <property type="entry name" value="Sig_transdc_His_kin-like_C"/>
</dbReference>
<keyword evidence="9" id="KW-0812">Transmembrane</keyword>
<dbReference type="Pfam" id="PF02518">
    <property type="entry name" value="HATPase_c"/>
    <property type="match status" value="1"/>
</dbReference>
<dbReference type="FunFam" id="1.10.287.130:FF:000001">
    <property type="entry name" value="Two-component sensor histidine kinase"/>
    <property type="match status" value="1"/>
</dbReference>
<dbReference type="Gene3D" id="1.10.287.130">
    <property type="match status" value="1"/>
</dbReference>
<protein>
    <recommendedName>
        <fullName evidence="2">histidine kinase</fullName>
        <ecNumber evidence="2">2.7.13.3</ecNumber>
    </recommendedName>
</protein>
<evidence type="ECO:0000256" key="5">
    <source>
        <dbReference type="ARBA" id="ARBA00022777"/>
    </source>
</evidence>
<organism evidence="11 12">
    <name type="scientific">Brasilonema sennae CENA114</name>
    <dbReference type="NCBI Taxonomy" id="415709"/>
    <lineage>
        <taxon>Bacteria</taxon>
        <taxon>Bacillati</taxon>
        <taxon>Cyanobacteriota</taxon>
        <taxon>Cyanophyceae</taxon>
        <taxon>Nostocales</taxon>
        <taxon>Scytonemataceae</taxon>
        <taxon>Brasilonema</taxon>
        <taxon>Bromeliae group (in: Brasilonema)</taxon>
    </lineage>
</organism>
<dbReference type="PANTHER" id="PTHR43711:SF1">
    <property type="entry name" value="HISTIDINE KINASE 1"/>
    <property type="match status" value="1"/>
</dbReference>
<keyword evidence="9" id="KW-1133">Transmembrane helix</keyword>
<keyword evidence="6" id="KW-0902">Two-component regulatory system</keyword>
<evidence type="ECO:0000256" key="3">
    <source>
        <dbReference type="ARBA" id="ARBA00022553"/>
    </source>
</evidence>
<evidence type="ECO:0000313" key="12">
    <source>
        <dbReference type="Proteomes" id="UP000503129"/>
    </source>
</evidence>
<dbReference type="PROSITE" id="PS50109">
    <property type="entry name" value="HIS_KIN"/>
    <property type="match status" value="1"/>
</dbReference>
<name>A0A856MQN7_9CYAN</name>
<keyword evidence="7 9" id="KW-0472">Membrane</keyword>
<sequence length="414" mass="46380">MVVILGVSTVAVYEFIAYKLYQKLDRQMITLADAAAHSLLTIKADAKAISRRTPRNLDYDDDLDIPWQDLHNNYQSVEWFDANGRLLGNAGRYIPQIPFNPNIKTSQKEKIRSIIIPVYSASFIPEKKQLQGYVRVNESTENLQEELDRLMWGFSCGGLIAVILTGIGSWWLTRQSLKPVEQSFQQLKQFTADASHELRSPLTVVKTSVEVMMNHPERIHPNDEKKLKAIASATNQMTRLVEDLLLLARTDTTQTLTFKWVSIPLDELLEDLIDLLQPQADVKGIILKSEIPEEVFVKGNPVELKRLFSNLLENALQYTPTGGTVSVGVVRRDRFVFVSVNDTGIGIASEDIPLVFNRFWRADKARSHREGGLGLGLAIAAAIAHTHSGEITVKSQVGVGSSFQVRLLAVLKTY</sequence>
<dbReference type="InterPro" id="IPR050736">
    <property type="entry name" value="Sensor_HK_Regulatory"/>
</dbReference>
<proteinExistence type="predicted"/>
<dbReference type="InterPro" id="IPR003661">
    <property type="entry name" value="HisK_dim/P_dom"/>
</dbReference>